<name>A0A7J7S6D0_PIPKU</name>
<comment type="caution">
    <text evidence="2">The sequence shown here is derived from an EMBL/GenBank/DDBJ whole genome shotgun (WGS) entry which is preliminary data.</text>
</comment>
<proteinExistence type="predicted"/>
<evidence type="ECO:0000313" key="2">
    <source>
        <dbReference type="EMBL" id="KAF6284000.1"/>
    </source>
</evidence>
<evidence type="ECO:0000256" key="1">
    <source>
        <dbReference type="SAM" id="MobiDB-lite"/>
    </source>
</evidence>
<dbReference type="AlphaFoldDB" id="A0A7J7S6D0"/>
<organism evidence="2 3">
    <name type="scientific">Pipistrellus kuhlii</name>
    <name type="common">Kuhl's pipistrelle</name>
    <dbReference type="NCBI Taxonomy" id="59472"/>
    <lineage>
        <taxon>Eukaryota</taxon>
        <taxon>Metazoa</taxon>
        <taxon>Chordata</taxon>
        <taxon>Craniata</taxon>
        <taxon>Vertebrata</taxon>
        <taxon>Euteleostomi</taxon>
        <taxon>Mammalia</taxon>
        <taxon>Eutheria</taxon>
        <taxon>Laurasiatheria</taxon>
        <taxon>Chiroptera</taxon>
        <taxon>Yangochiroptera</taxon>
        <taxon>Vespertilionidae</taxon>
        <taxon>Pipistrellus</taxon>
    </lineage>
</organism>
<protein>
    <submittedName>
        <fullName evidence="2">Uncharacterized protein</fullName>
    </submittedName>
</protein>
<accession>A0A7J7S6D0</accession>
<gene>
    <name evidence="2" type="ORF">mPipKuh1_010020</name>
</gene>
<dbReference type="Proteomes" id="UP000558488">
    <property type="component" value="Unassembled WGS sequence"/>
</dbReference>
<feature type="compositionally biased region" description="Pro residues" evidence="1">
    <location>
        <begin position="157"/>
        <end position="167"/>
    </location>
</feature>
<sequence length="270" mass="28500">MEACCLRLQQGKRLRGSMPIGAVRRRPWFWGDACLTRPLCSSALTLCQQTWWEALPAWRPLPASCTTCGPWAPAPVRGFGSTTRRCVDTGASCFGNKETSAQKPGVRVSYSDDGSLPVPAEERQREPGCSQEGRQLQGARSLRCGAAAGPGSRALGRPPPARRPPAARPQDAQPGPAPPGRPWSRRRPLPVSDHPSLLPPQRPSLPGLAFGAAGRAAAGGSVISAGGAEAWGTLGPETSESRTLHLAPHRTGRCQTLGPRSVLTILCAGM</sequence>
<dbReference type="EMBL" id="JACAGB010000045">
    <property type="protein sequence ID" value="KAF6284000.1"/>
    <property type="molecule type" value="Genomic_DNA"/>
</dbReference>
<feature type="compositionally biased region" description="Low complexity" evidence="1">
    <location>
        <begin position="145"/>
        <end position="156"/>
    </location>
</feature>
<reference evidence="2 3" key="1">
    <citation type="journal article" date="2020" name="Nature">
        <title>Six reference-quality genomes reveal evolution of bat adaptations.</title>
        <authorList>
            <person name="Jebb D."/>
            <person name="Huang Z."/>
            <person name="Pippel M."/>
            <person name="Hughes G.M."/>
            <person name="Lavrichenko K."/>
            <person name="Devanna P."/>
            <person name="Winkler S."/>
            <person name="Jermiin L.S."/>
            <person name="Skirmuntt E.C."/>
            <person name="Katzourakis A."/>
            <person name="Burkitt-Gray L."/>
            <person name="Ray D.A."/>
            <person name="Sullivan K.A.M."/>
            <person name="Roscito J.G."/>
            <person name="Kirilenko B.M."/>
            <person name="Davalos L.M."/>
            <person name="Corthals A.P."/>
            <person name="Power M.L."/>
            <person name="Jones G."/>
            <person name="Ransome R.D."/>
            <person name="Dechmann D.K.N."/>
            <person name="Locatelli A.G."/>
            <person name="Puechmaille S.J."/>
            <person name="Fedrigo O."/>
            <person name="Jarvis E.D."/>
            <person name="Hiller M."/>
            <person name="Vernes S.C."/>
            <person name="Myers E.W."/>
            <person name="Teeling E.C."/>
        </authorList>
    </citation>
    <scope>NUCLEOTIDE SEQUENCE [LARGE SCALE GENOMIC DNA]</scope>
    <source>
        <strain evidence="2">MPipKuh1</strain>
        <tissue evidence="2">Flight muscle</tissue>
    </source>
</reference>
<evidence type="ECO:0000313" key="3">
    <source>
        <dbReference type="Proteomes" id="UP000558488"/>
    </source>
</evidence>
<keyword evidence="3" id="KW-1185">Reference proteome</keyword>
<feature type="region of interest" description="Disordered" evidence="1">
    <location>
        <begin position="102"/>
        <end position="205"/>
    </location>
</feature>